<comment type="caution">
    <text evidence="11">The sequence shown here is derived from an EMBL/GenBank/DDBJ whole genome shotgun (WGS) entry which is preliminary data.</text>
</comment>
<keyword evidence="9 10" id="KW-0407">Ion channel</keyword>
<organism evidence="11 12">
    <name type="scientific">Clostridium puniceum</name>
    <dbReference type="NCBI Taxonomy" id="29367"/>
    <lineage>
        <taxon>Bacteria</taxon>
        <taxon>Bacillati</taxon>
        <taxon>Bacillota</taxon>
        <taxon>Clostridia</taxon>
        <taxon>Eubacteriales</taxon>
        <taxon>Clostridiaceae</taxon>
        <taxon>Clostridium</taxon>
    </lineage>
</organism>
<dbReference type="PRINTS" id="PR01264">
    <property type="entry name" value="MECHCHANNEL"/>
</dbReference>
<dbReference type="OrthoDB" id="9810350at2"/>
<dbReference type="AlphaFoldDB" id="A0A1S8TVX3"/>
<dbReference type="InterPro" id="IPR037673">
    <property type="entry name" value="MSC/AndL"/>
</dbReference>
<dbReference type="NCBIfam" id="NF001843">
    <property type="entry name" value="PRK00567.1-4"/>
    <property type="match status" value="1"/>
</dbReference>
<protein>
    <recommendedName>
        <fullName evidence="10">Large-conductance mechanosensitive channel</fullName>
    </recommendedName>
</protein>
<dbReference type="EMBL" id="LZZM01000043">
    <property type="protein sequence ID" value="OOM81914.1"/>
    <property type="molecule type" value="Genomic_DNA"/>
</dbReference>
<evidence type="ECO:0000313" key="12">
    <source>
        <dbReference type="Proteomes" id="UP000190890"/>
    </source>
</evidence>
<dbReference type="PROSITE" id="PS01327">
    <property type="entry name" value="MSCL"/>
    <property type="match status" value="1"/>
</dbReference>
<keyword evidence="3 10" id="KW-0813">Transport</keyword>
<evidence type="ECO:0000256" key="3">
    <source>
        <dbReference type="ARBA" id="ARBA00022448"/>
    </source>
</evidence>
<sequence length="144" mass="15797">MLKEFKEFAMKGNIVDLAVGVIIGGAFGKIVTSLVNDIVMPLVGLLIGKVDFSNLFIALGGGDFKTIQEAKDAGVATLNYGLFVNNVIDFLIVAFSIFIVIKQINKFTKKKEEKPVENKKKCPHCYSEIHINATRCPNCTSELN</sequence>
<evidence type="ECO:0000313" key="11">
    <source>
        <dbReference type="EMBL" id="OOM81914.1"/>
    </source>
</evidence>
<evidence type="ECO:0000256" key="6">
    <source>
        <dbReference type="ARBA" id="ARBA00022989"/>
    </source>
</evidence>
<evidence type="ECO:0000256" key="2">
    <source>
        <dbReference type="ARBA" id="ARBA00007254"/>
    </source>
</evidence>
<comment type="subcellular location">
    <subcellularLocation>
        <location evidence="1 10">Cell membrane</location>
        <topology evidence="1 10">Multi-pass membrane protein</topology>
    </subcellularLocation>
</comment>
<evidence type="ECO:0000256" key="7">
    <source>
        <dbReference type="ARBA" id="ARBA00023065"/>
    </source>
</evidence>
<comment type="subunit">
    <text evidence="10">Homopentamer.</text>
</comment>
<evidence type="ECO:0000256" key="9">
    <source>
        <dbReference type="ARBA" id="ARBA00023303"/>
    </source>
</evidence>
<dbReference type="PANTHER" id="PTHR30266">
    <property type="entry name" value="MECHANOSENSITIVE CHANNEL MSCL"/>
    <property type="match status" value="1"/>
</dbReference>
<evidence type="ECO:0000256" key="5">
    <source>
        <dbReference type="ARBA" id="ARBA00022692"/>
    </source>
</evidence>
<dbReference type="InterPro" id="IPR019823">
    <property type="entry name" value="Mechanosensitive_channel_CS"/>
</dbReference>
<dbReference type="Pfam" id="PF01741">
    <property type="entry name" value="MscL"/>
    <property type="match status" value="1"/>
</dbReference>
<keyword evidence="4 10" id="KW-1003">Cell membrane</keyword>
<dbReference type="GO" id="GO:0005886">
    <property type="term" value="C:plasma membrane"/>
    <property type="evidence" value="ECO:0007669"/>
    <property type="project" value="UniProtKB-SubCell"/>
</dbReference>
<dbReference type="HAMAP" id="MF_00115">
    <property type="entry name" value="MscL"/>
    <property type="match status" value="1"/>
</dbReference>
<comment type="function">
    <text evidence="10">Channel that opens in response to stretch forces in the membrane lipid bilayer. May participate in the regulation of osmotic pressure changes within the cell.</text>
</comment>
<keyword evidence="12" id="KW-1185">Reference proteome</keyword>
<reference evidence="11 12" key="1">
    <citation type="submission" date="2016-05" db="EMBL/GenBank/DDBJ databases">
        <title>Microbial solvent formation.</title>
        <authorList>
            <person name="Poehlein A."/>
            <person name="Montoya Solano J.D."/>
            <person name="Flitsch S."/>
            <person name="Krabben P."/>
            <person name="Duerre P."/>
            <person name="Daniel R."/>
        </authorList>
    </citation>
    <scope>NUCLEOTIDE SEQUENCE [LARGE SCALE GENOMIC DNA]</scope>
    <source>
        <strain evidence="11 12">DSM 2619</strain>
    </source>
</reference>
<accession>A0A1S8TVX3</accession>
<keyword evidence="6 10" id="KW-1133">Transmembrane helix</keyword>
<gene>
    <name evidence="10 11" type="primary">mscL</name>
    <name evidence="11" type="ORF">CLPUN_07760</name>
</gene>
<dbReference type="STRING" id="29367.CLPUN_07760"/>
<dbReference type="NCBIfam" id="TIGR00220">
    <property type="entry name" value="mscL"/>
    <property type="match status" value="1"/>
</dbReference>
<feature type="transmembrane region" description="Helical" evidence="10">
    <location>
        <begin position="12"/>
        <end position="31"/>
    </location>
</feature>
<keyword evidence="7 10" id="KW-0406">Ion transport</keyword>
<dbReference type="Proteomes" id="UP000190890">
    <property type="component" value="Unassembled WGS sequence"/>
</dbReference>
<dbReference type="PANTHER" id="PTHR30266:SF2">
    <property type="entry name" value="LARGE-CONDUCTANCE MECHANOSENSITIVE CHANNEL"/>
    <property type="match status" value="1"/>
</dbReference>
<dbReference type="GO" id="GO:0008381">
    <property type="term" value="F:mechanosensitive monoatomic ion channel activity"/>
    <property type="evidence" value="ECO:0007669"/>
    <property type="project" value="UniProtKB-UniRule"/>
</dbReference>
<keyword evidence="5 10" id="KW-0812">Transmembrane</keyword>
<dbReference type="NCBIfam" id="NF010557">
    <property type="entry name" value="PRK13952.1"/>
    <property type="match status" value="1"/>
</dbReference>
<dbReference type="InterPro" id="IPR036019">
    <property type="entry name" value="MscL_channel"/>
</dbReference>
<dbReference type="RefSeq" id="WP_077846055.1">
    <property type="nucleotide sequence ID" value="NZ_LZZM01000043.1"/>
</dbReference>
<dbReference type="Gene3D" id="1.10.1200.120">
    <property type="entry name" value="Large-conductance mechanosensitive channel, MscL, domain 1"/>
    <property type="match status" value="1"/>
</dbReference>
<feature type="transmembrane region" description="Helical" evidence="10">
    <location>
        <begin position="80"/>
        <end position="101"/>
    </location>
</feature>
<name>A0A1S8TVX3_9CLOT</name>
<keyword evidence="8 10" id="KW-0472">Membrane</keyword>
<proteinExistence type="inferred from homology"/>
<evidence type="ECO:0000256" key="8">
    <source>
        <dbReference type="ARBA" id="ARBA00023136"/>
    </source>
</evidence>
<dbReference type="InterPro" id="IPR001185">
    <property type="entry name" value="MS_channel"/>
</dbReference>
<evidence type="ECO:0000256" key="10">
    <source>
        <dbReference type="HAMAP-Rule" id="MF_00115"/>
    </source>
</evidence>
<evidence type="ECO:0000256" key="1">
    <source>
        <dbReference type="ARBA" id="ARBA00004651"/>
    </source>
</evidence>
<dbReference type="SUPFAM" id="SSF81330">
    <property type="entry name" value="Gated mechanosensitive channel"/>
    <property type="match status" value="1"/>
</dbReference>
<evidence type="ECO:0000256" key="4">
    <source>
        <dbReference type="ARBA" id="ARBA00022475"/>
    </source>
</evidence>
<comment type="similarity">
    <text evidence="2 10">Belongs to the MscL family.</text>
</comment>